<reference evidence="1 2" key="1">
    <citation type="journal article" date="2014" name="Am. J. Bot.">
        <title>Genome assembly and annotation for red clover (Trifolium pratense; Fabaceae).</title>
        <authorList>
            <person name="Istvanek J."/>
            <person name="Jaros M."/>
            <person name="Krenek A."/>
            <person name="Repkova J."/>
        </authorList>
    </citation>
    <scope>NUCLEOTIDE SEQUENCE [LARGE SCALE GENOMIC DNA]</scope>
    <source>
        <strain evidence="2">cv. Tatra</strain>
        <tissue evidence="1">Young leaves</tissue>
    </source>
</reference>
<dbReference type="Proteomes" id="UP000236291">
    <property type="component" value="Unassembled WGS sequence"/>
</dbReference>
<evidence type="ECO:0000313" key="1">
    <source>
        <dbReference type="EMBL" id="PNX77859.1"/>
    </source>
</evidence>
<gene>
    <name evidence="1" type="ORF">L195_g033830</name>
</gene>
<name>A0A2K3LH48_TRIPR</name>
<comment type="caution">
    <text evidence="1">The sequence shown here is derived from an EMBL/GenBank/DDBJ whole genome shotgun (WGS) entry which is preliminary data.</text>
</comment>
<organism evidence="1 2">
    <name type="scientific">Trifolium pratense</name>
    <name type="common">Red clover</name>
    <dbReference type="NCBI Taxonomy" id="57577"/>
    <lineage>
        <taxon>Eukaryota</taxon>
        <taxon>Viridiplantae</taxon>
        <taxon>Streptophyta</taxon>
        <taxon>Embryophyta</taxon>
        <taxon>Tracheophyta</taxon>
        <taxon>Spermatophyta</taxon>
        <taxon>Magnoliopsida</taxon>
        <taxon>eudicotyledons</taxon>
        <taxon>Gunneridae</taxon>
        <taxon>Pentapetalae</taxon>
        <taxon>rosids</taxon>
        <taxon>fabids</taxon>
        <taxon>Fabales</taxon>
        <taxon>Fabaceae</taxon>
        <taxon>Papilionoideae</taxon>
        <taxon>50 kb inversion clade</taxon>
        <taxon>NPAAA clade</taxon>
        <taxon>Hologalegina</taxon>
        <taxon>IRL clade</taxon>
        <taxon>Trifolieae</taxon>
        <taxon>Trifolium</taxon>
    </lineage>
</organism>
<dbReference type="EMBL" id="ASHM01033060">
    <property type="protein sequence ID" value="PNX77859.1"/>
    <property type="molecule type" value="Genomic_DNA"/>
</dbReference>
<reference evidence="1 2" key="2">
    <citation type="journal article" date="2017" name="Front. Plant Sci.">
        <title>Gene Classification and Mining of Molecular Markers Useful in Red Clover (Trifolium pratense) Breeding.</title>
        <authorList>
            <person name="Istvanek J."/>
            <person name="Dluhosova J."/>
            <person name="Dluhos P."/>
            <person name="Patkova L."/>
            <person name="Nedelnik J."/>
            <person name="Repkova J."/>
        </authorList>
    </citation>
    <scope>NUCLEOTIDE SEQUENCE [LARGE SCALE GENOMIC DNA]</scope>
    <source>
        <strain evidence="2">cv. Tatra</strain>
        <tissue evidence="1">Young leaves</tissue>
    </source>
</reference>
<accession>A0A2K3LH48</accession>
<proteinExistence type="predicted"/>
<sequence length="55" mass="6010">MVTSEGVIGNRSFSLEVKMRENFAIGGSAMNVLWELQVFAVDCGGLSVEIYFLPP</sequence>
<evidence type="ECO:0000313" key="2">
    <source>
        <dbReference type="Proteomes" id="UP000236291"/>
    </source>
</evidence>
<protein>
    <submittedName>
        <fullName evidence="1">Uncharacterized protein</fullName>
    </submittedName>
</protein>
<dbReference type="AlphaFoldDB" id="A0A2K3LH48"/>